<dbReference type="SUPFAM" id="SSF55874">
    <property type="entry name" value="ATPase domain of HSP90 chaperone/DNA topoisomerase II/histidine kinase"/>
    <property type="match status" value="1"/>
</dbReference>
<dbReference type="CDD" id="cd00082">
    <property type="entry name" value="HisKA"/>
    <property type="match status" value="1"/>
</dbReference>
<dbReference type="InterPro" id="IPR036097">
    <property type="entry name" value="HisK_dim/P_sf"/>
</dbReference>
<accession>A0AB73SY03</accession>
<dbReference type="InterPro" id="IPR005467">
    <property type="entry name" value="His_kinase_dom"/>
</dbReference>
<proteinExistence type="predicted"/>
<evidence type="ECO:0000313" key="14">
    <source>
        <dbReference type="Proteomes" id="UP000245412"/>
    </source>
</evidence>
<evidence type="ECO:0000259" key="12">
    <source>
        <dbReference type="PROSITE" id="PS50109"/>
    </source>
</evidence>
<dbReference type="Gene3D" id="3.30.565.10">
    <property type="entry name" value="Histidine kinase-like ATPase, C-terminal domain"/>
    <property type="match status" value="1"/>
</dbReference>
<evidence type="ECO:0000256" key="2">
    <source>
        <dbReference type="ARBA" id="ARBA00004651"/>
    </source>
</evidence>
<keyword evidence="14" id="KW-1185">Reference proteome</keyword>
<dbReference type="PANTHER" id="PTHR45453:SF2">
    <property type="entry name" value="HISTIDINE KINASE"/>
    <property type="match status" value="1"/>
</dbReference>
<feature type="domain" description="Histidine kinase" evidence="12">
    <location>
        <begin position="128"/>
        <end position="340"/>
    </location>
</feature>
<evidence type="ECO:0000256" key="6">
    <source>
        <dbReference type="ARBA" id="ARBA00022692"/>
    </source>
</evidence>
<dbReference type="PANTHER" id="PTHR45453">
    <property type="entry name" value="PHOSPHATE REGULON SENSOR PROTEIN PHOR"/>
    <property type="match status" value="1"/>
</dbReference>
<dbReference type="Proteomes" id="UP000245412">
    <property type="component" value="Unassembled WGS sequence"/>
</dbReference>
<evidence type="ECO:0000256" key="1">
    <source>
        <dbReference type="ARBA" id="ARBA00000085"/>
    </source>
</evidence>
<keyword evidence="8 11" id="KW-1133">Transmembrane helix</keyword>
<dbReference type="EMBL" id="QGGY01000020">
    <property type="protein sequence ID" value="PWJ72275.1"/>
    <property type="molecule type" value="Genomic_DNA"/>
</dbReference>
<comment type="catalytic activity">
    <reaction evidence="1">
        <text>ATP + protein L-histidine = ADP + protein N-phospho-L-histidine.</text>
        <dbReference type="EC" id="2.7.13.3"/>
    </reaction>
</comment>
<keyword evidence="5" id="KW-0808">Transferase</keyword>
<evidence type="ECO:0000256" key="5">
    <source>
        <dbReference type="ARBA" id="ARBA00022679"/>
    </source>
</evidence>
<evidence type="ECO:0000256" key="8">
    <source>
        <dbReference type="ARBA" id="ARBA00022989"/>
    </source>
</evidence>
<dbReference type="AlphaFoldDB" id="A0AB73SY03"/>
<dbReference type="PROSITE" id="PS50109">
    <property type="entry name" value="HIS_KIN"/>
    <property type="match status" value="1"/>
</dbReference>
<evidence type="ECO:0000256" key="10">
    <source>
        <dbReference type="ARBA" id="ARBA00023136"/>
    </source>
</evidence>
<comment type="caution">
    <text evidence="13">The sequence shown here is derived from an EMBL/GenBank/DDBJ whole genome shotgun (WGS) entry which is preliminary data.</text>
</comment>
<evidence type="ECO:0000256" key="4">
    <source>
        <dbReference type="ARBA" id="ARBA00022475"/>
    </source>
</evidence>
<evidence type="ECO:0000256" key="11">
    <source>
        <dbReference type="SAM" id="Phobius"/>
    </source>
</evidence>
<gene>
    <name evidence="13" type="ORF">C7383_12082</name>
</gene>
<dbReference type="EC" id="2.7.13.3" evidence="3"/>
<dbReference type="GO" id="GO:0005886">
    <property type="term" value="C:plasma membrane"/>
    <property type="evidence" value="ECO:0007669"/>
    <property type="project" value="UniProtKB-SubCell"/>
</dbReference>
<dbReference type="GO" id="GO:0004721">
    <property type="term" value="F:phosphoprotein phosphatase activity"/>
    <property type="evidence" value="ECO:0007669"/>
    <property type="project" value="TreeGrafter"/>
</dbReference>
<protein>
    <recommendedName>
        <fullName evidence="3">histidine kinase</fullName>
        <ecNumber evidence="3">2.7.13.3</ecNumber>
    </recommendedName>
</protein>
<dbReference type="Pfam" id="PF02518">
    <property type="entry name" value="HATPase_c"/>
    <property type="match status" value="1"/>
</dbReference>
<organism evidence="13 14">
    <name type="scientific">Murimonas intestini</name>
    <dbReference type="NCBI Taxonomy" id="1337051"/>
    <lineage>
        <taxon>Bacteria</taxon>
        <taxon>Bacillati</taxon>
        <taxon>Bacillota</taxon>
        <taxon>Clostridia</taxon>
        <taxon>Lachnospirales</taxon>
        <taxon>Lachnospiraceae</taxon>
        <taxon>Murimonas</taxon>
    </lineage>
</organism>
<evidence type="ECO:0000256" key="9">
    <source>
        <dbReference type="ARBA" id="ARBA00023012"/>
    </source>
</evidence>
<keyword evidence="9" id="KW-0902">Two-component regulatory system</keyword>
<sequence>MFKTIPAAWRNHKNWVFFFLLTDIMFAVFLWLVYPDSFYPVLAAFTLGCILLLAVALFCTGRNDDKKYKAFMAFLEEPSQEHESEALRLSSPFERDMLQTASCLFHQNRQKLEDISLRLNEYEEYAETWAHEIKTPLSLMTFLLDNRQDEIPPPLYHKLEYVRNQLQEDIDQMLYYARLRSDHKDYLFEKLLLPVCCSDVLDEYKILLNEKNFQIVIDLPALTVLSDRKGLEFILKQVVSNTIKYARPGEKNPLLSVSGYMDENKTHVHLRIKDNGSGVRPYDLPFIFEKGYTGDTGSQRKRATGMGLYLLRQMADDLKIEVEASSAGQSFEITLIFPSV</sequence>
<keyword evidence="6 11" id="KW-0812">Transmembrane</keyword>
<dbReference type="InterPro" id="IPR036890">
    <property type="entry name" value="HATPase_C_sf"/>
</dbReference>
<dbReference type="GO" id="GO:0000155">
    <property type="term" value="F:phosphorelay sensor kinase activity"/>
    <property type="evidence" value="ECO:0007669"/>
    <property type="project" value="InterPro"/>
</dbReference>
<dbReference type="SMART" id="SM00387">
    <property type="entry name" value="HATPase_c"/>
    <property type="match status" value="1"/>
</dbReference>
<dbReference type="SUPFAM" id="SSF47384">
    <property type="entry name" value="Homodimeric domain of signal transducing histidine kinase"/>
    <property type="match status" value="1"/>
</dbReference>
<dbReference type="InterPro" id="IPR050351">
    <property type="entry name" value="BphY/WalK/GraS-like"/>
</dbReference>
<evidence type="ECO:0000313" key="13">
    <source>
        <dbReference type="EMBL" id="PWJ72275.1"/>
    </source>
</evidence>
<evidence type="ECO:0000256" key="3">
    <source>
        <dbReference type="ARBA" id="ARBA00012438"/>
    </source>
</evidence>
<keyword evidence="7 13" id="KW-0418">Kinase</keyword>
<comment type="subcellular location">
    <subcellularLocation>
        <location evidence="2">Cell membrane</location>
        <topology evidence="2">Multi-pass membrane protein</topology>
    </subcellularLocation>
</comment>
<dbReference type="InterPro" id="IPR003661">
    <property type="entry name" value="HisK_dim/P_dom"/>
</dbReference>
<feature type="transmembrane region" description="Helical" evidence="11">
    <location>
        <begin position="15"/>
        <end position="34"/>
    </location>
</feature>
<dbReference type="GO" id="GO:0016036">
    <property type="term" value="P:cellular response to phosphate starvation"/>
    <property type="evidence" value="ECO:0007669"/>
    <property type="project" value="TreeGrafter"/>
</dbReference>
<feature type="transmembrane region" description="Helical" evidence="11">
    <location>
        <begin position="40"/>
        <end position="59"/>
    </location>
</feature>
<dbReference type="InterPro" id="IPR003594">
    <property type="entry name" value="HATPase_dom"/>
</dbReference>
<name>A0AB73SY03_9FIRM</name>
<dbReference type="RefSeq" id="WP_257517613.1">
    <property type="nucleotide sequence ID" value="NZ_JANKBI010000021.1"/>
</dbReference>
<keyword evidence="10 11" id="KW-0472">Membrane</keyword>
<keyword evidence="4" id="KW-1003">Cell membrane</keyword>
<evidence type="ECO:0000256" key="7">
    <source>
        <dbReference type="ARBA" id="ARBA00022777"/>
    </source>
</evidence>
<reference evidence="13 14" key="1">
    <citation type="submission" date="2018-05" db="EMBL/GenBank/DDBJ databases">
        <authorList>
            <person name="Goeker M."/>
            <person name="Huntemann M."/>
            <person name="Clum A."/>
            <person name="Pillay M."/>
            <person name="Palaniappan K."/>
            <person name="Varghese N."/>
            <person name="Mikhailova N."/>
            <person name="Stamatis D."/>
            <person name="Reddy T."/>
            <person name="Daum C."/>
            <person name="Shapiro N."/>
            <person name="Ivanova N."/>
            <person name="Kyrpides N."/>
            <person name="Woyke T."/>
        </authorList>
    </citation>
    <scope>NUCLEOTIDE SEQUENCE [LARGE SCALE GENOMIC DNA]</scope>
    <source>
        <strain evidence="13 14">DSM 26524</strain>
    </source>
</reference>